<dbReference type="Proteomes" id="UP000075683">
    <property type="component" value="Unassembled WGS sequence"/>
</dbReference>
<comment type="caution">
    <text evidence="1">The sequence shown here is derived from an EMBL/GenBank/DDBJ whole genome shotgun (WGS) entry which is preliminary data.</text>
</comment>
<evidence type="ECO:0000313" key="2">
    <source>
        <dbReference type="Proteomes" id="UP000075683"/>
    </source>
</evidence>
<protein>
    <submittedName>
        <fullName evidence="1">Uncharacterized protein</fullName>
    </submittedName>
</protein>
<dbReference type="EMBL" id="LQYT01000012">
    <property type="protein sequence ID" value="KYD22229.1"/>
    <property type="molecule type" value="Genomic_DNA"/>
</dbReference>
<evidence type="ECO:0000313" key="1">
    <source>
        <dbReference type="EMBL" id="KYD22229.1"/>
    </source>
</evidence>
<name>A0A150MD94_9BACI</name>
<accession>A0A150MD94</accession>
<dbReference type="AlphaFoldDB" id="A0A150MD94"/>
<gene>
    <name evidence="1" type="ORF">B4135_1359</name>
</gene>
<reference evidence="1 2" key="1">
    <citation type="submission" date="2016-01" db="EMBL/GenBank/DDBJ databases">
        <title>Draft Genome Sequences of Seven Thermophilic Sporeformers Isolated from Foods.</title>
        <authorList>
            <person name="Berendsen E.M."/>
            <person name="Wells-Bennik M.H."/>
            <person name="Krawcyk A.O."/>
            <person name="De Jong A."/>
            <person name="Holsappel S."/>
            <person name="Eijlander R.T."/>
            <person name="Kuipers O.P."/>
        </authorList>
    </citation>
    <scope>NUCLEOTIDE SEQUENCE [LARGE SCALE GENOMIC DNA]</scope>
    <source>
        <strain evidence="1 2">B4135</strain>
    </source>
</reference>
<organism evidence="1 2">
    <name type="scientific">Caldibacillus debilis</name>
    <dbReference type="NCBI Taxonomy" id="301148"/>
    <lineage>
        <taxon>Bacteria</taxon>
        <taxon>Bacillati</taxon>
        <taxon>Bacillota</taxon>
        <taxon>Bacilli</taxon>
        <taxon>Bacillales</taxon>
        <taxon>Bacillaceae</taxon>
        <taxon>Caldibacillus</taxon>
    </lineage>
</organism>
<sequence>MSERAASEKSALNPDFKALFQRSSGLATRESGLGVRGCDGRRGLQGKRSGRIAISCWPIKASTTTSEEAVWTDCPGHVGQNRPGGLQWRRSP</sequence>
<proteinExistence type="predicted"/>
<dbReference type="STRING" id="301148.B4135_1359"/>